<reference evidence="1" key="1">
    <citation type="submission" date="2021-06" db="EMBL/GenBank/DDBJ databases">
        <authorList>
            <person name="Kallberg Y."/>
            <person name="Tangrot J."/>
            <person name="Rosling A."/>
        </authorList>
    </citation>
    <scope>NUCLEOTIDE SEQUENCE</scope>
    <source>
        <strain evidence="1">MA461A</strain>
    </source>
</reference>
<protein>
    <submittedName>
        <fullName evidence="1">33913_t:CDS:1</fullName>
    </submittedName>
</protein>
<comment type="caution">
    <text evidence="1">The sequence shown here is derived from an EMBL/GenBank/DDBJ whole genome shotgun (WGS) entry which is preliminary data.</text>
</comment>
<gene>
    <name evidence="1" type="ORF">RPERSI_LOCUS1282</name>
</gene>
<evidence type="ECO:0000313" key="2">
    <source>
        <dbReference type="Proteomes" id="UP000789920"/>
    </source>
</evidence>
<sequence>MENGDMNEKVFQEFRTLARLYKEIVDAVKKENPYWLTSYKWKKSKSQQSSDDKKTRKSYLKKRINYDNIENLDGEYQVGDCYEEGIKEVKMAEDLKYDGDAEEDTSSNKANDDDTDSSIKPNAKKNVTTENQSMIH</sequence>
<proteinExistence type="predicted"/>
<dbReference type="Proteomes" id="UP000789920">
    <property type="component" value="Unassembled WGS sequence"/>
</dbReference>
<accession>A0ACA9KR76</accession>
<dbReference type="EMBL" id="CAJVQC010001147">
    <property type="protein sequence ID" value="CAG8488505.1"/>
    <property type="molecule type" value="Genomic_DNA"/>
</dbReference>
<name>A0ACA9KR76_9GLOM</name>
<organism evidence="1 2">
    <name type="scientific">Racocetra persica</name>
    <dbReference type="NCBI Taxonomy" id="160502"/>
    <lineage>
        <taxon>Eukaryota</taxon>
        <taxon>Fungi</taxon>
        <taxon>Fungi incertae sedis</taxon>
        <taxon>Mucoromycota</taxon>
        <taxon>Glomeromycotina</taxon>
        <taxon>Glomeromycetes</taxon>
        <taxon>Diversisporales</taxon>
        <taxon>Gigasporaceae</taxon>
        <taxon>Racocetra</taxon>
    </lineage>
</organism>
<evidence type="ECO:0000313" key="1">
    <source>
        <dbReference type="EMBL" id="CAG8488505.1"/>
    </source>
</evidence>
<keyword evidence="2" id="KW-1185">Reference proteome</keyword>